<evidence type="ECO:0000313" key="13">
    <source>
        <dbReference type="EMBL" id="VYU50721.1"/>
    </source>
</evidence>
<evidence type="ECO:0000256" key="6">
    <source>
        <dbReference type="ARBA" id="ARBA00013647"/>
    </source>
</evidence>
<accession>A0A6N3FF19</accession>
<reference evidence="13" key="1">
    <citation type="submission" date="2019-11" db="EMBL/GenBank/DDBJ databases">
        <authorList>
            <person name="Feng L."/>
        </authorList>
    </citation>
    <scope>NUCLEOTIDE SEQUENCE</scope>
    <source>
        <strain evidence="13">SsimulansLFYP27</strain>
    </source>
</reference>
<comment type="pathway">
    <text evidence="2 10">Cofactor biosynthesis; thiamine diphosphate biosynthesis.</text>
</comment>
<evidence type="ECO:0000256" key="8">
    <source>
        <dbReference type="ARBA" id="ARBA00045954"/>
    </source>
</evidence>
<comment type="subunit">
    <text evidence="4">Homotetramer.</text>
</comment>
<dbReference type="InterPro" id="IPR027574">
    <property type="entry name" value="Thiaminase_II"/>
</dbReference>
<dbReference type="GO" id="GO:0009229">
    <property type="term" value="P:thiamine diphosphate biosynthetic process"/>
    <property type="evidence" value="ECO:0007669"/>
    <property type="project" value="UniProtKB-UniPathway"/>
</dbReference>
<evidence type="ECO:0000256" key="10">
    <source>
        <dbReference type="RuleBase" id="RU363093"/>
    </source>
</evidence>
<gene>
    <name evidence="13" type="primary">tenA_2</name>
    <name evidence="13" type="ORF">SSLFYP27_02459</name>
</gene>
<dbReference type="PANTHER" id="PTHR43198:SF2">
    <property type="entry name" value="SI:CH1073-67J19.1-RELATED"/>
    <property type="match status" value="1"/>
</dbReference>
<proteinExistence type="inferred from homology"/>
<evidence type="ECO:0000256" key="9">
    <source>
        <dbReference type="ARBA" id="ARBA00048337"/>
    </source>
</evidence>
<dbReference type="GO" id="GO:0050334">
    <property type="term" value="F:thiaminase activity"/>
    <property type="evidence" value="ECO:0007669"/>
    <property type="project" value="UniProtKB-EC"/>
</dbReference>
<keyword evidence="7 10" id="KW-0784">Thiamine biosynthesis</keyword>
<evidence type="ECO:0000256" key="1">
    <source>
        <dbReference type="ARBA" id="ARBA00001881"/>
    </source>
</evidence>
<dbReference type="EC" id="3.5.99.2" evidence="5 10"/>
<dbReference type="EMBL" id="CACRUO010000062">
    <property type="protein sequence ID" value="VYU50721.1"/>
    <property type="molecule type" value="Genomic_DNA"/>
</dbReference>
<dbReference type="GO" id="GO:0005829">
    <property type="term" value="C:cytosol"/>
    <property type="evidence" value="ECO:0007669"/>
    <property type="project" value="TreeGrafter"/>
</dbReference>
<dbReference type="RefSeq" id="WP_156667026.1">
    <property type="nucleotide sequence ID" value="NZ_CACRUO010000062.1"/>
</dbReference>
<evidence type="ECO:0000256" key="7">
    <source>
        <dbReference type="ARBA" id="ARBA00022977"/>
    </source>
</evidence>
<comment type="function">
    <text evidence="8">Catalyzes an amino-pyrimidine hydrolysis reaction at the C5' of the pyrimidine moiety of thiamine compounds, a reaction that is part of a thiamine salvage pathway. Thus, catalyzes the conversion of 4-amino-5-aminomethyl-2-methylpyrimidine to 4-amino-5-hydroxymethyl-2-methylpyrimidine (HMP). Is also able to catalyze the hydrolytic cleavage of thiamine; however, this thiaminase activity may not be physiologically relevant. Therefore, is probably involved in the regeneration of the thiamine pyrimidine from thiamine degraded products present in the environment, rather than in thiamine degradation.</text>
</comment>
<comment type="catalytic activity">
    <reaction evidence="9 10">
        <text>thiamine + H2O = 5-(2-hydroxyethyl)-4-methylthiazole + 4-amino-5-hydroxymethyl-2-methylpyrimidine + H(+)</text>
        <dbReference type="Rhea" id="RHEA:17509"/>
        <dbReference type="ChEBI" id="CHEBI:15377"/>
        <dbReference type="ChEBI" id="CHEBI:15378"/>
        <dbReference type="ChEBI" id="CHEBI:16892"/>
        <dbReference type="ChEBI" id="CHEBI:17957"/>
        <dbReference type="ChEBI" id="CHEBI:18385"/>
        <dbReference type="EC" id="3.5.99.2"/>
    </reaction>
</comment>
<dbReference type="InterPro" id="IPR016084">
    <property type="entry name" value="Haem_Oase-like_multi-hlx"/>
</dbReference>
<evidence type="ECO:0000256" key="5">
    <source>
        <dbReference type="ARBA" id="ARBA00012684"/>
    </source>
</evidence>
<sequence length="226" mass="26780">MTFAETLERDAQPIIDQIYDDNFIQALLKGNIDKESIRQYLRADASYLREFANIYALLIPKMPNLESVRFLVDQIQFIVNGEVEAHEFMAEYVDEPYHEIVQQKVWPPSGDHYIKHMYYNVYAHENAAYAIAAMAPCPYVYAEVAKRAMQDDRLNQSSILKKWFEFYQTEMDALIDVLNQLMNELTKHMTDTERQEVRENYLQSTVHERNFFNMAYTKEQWEFGGK</sequence>
<keyword evidence="11" id="KW-0175">Coiled coil</keyword>
<dbReference type="CDD" id="cd19360">
    <property type="entry name" value="TenA_C_SaTenA-like"/>
    <property type="match status" value="1"/>
</dbReference>
<evidence type="ECO:0000256" key="4">
    <source>
        <dbReference type="ARBA" id="ARBA00011881"/>
    </source>
</evidence>
<dbReference type="InterPro" id="IPR050967">
    <property type="entry name" value="Thiamine_Salvage_TenA"/>
</dbReference>
<dbReference type="Pfam" id="PF03070">
    <property type="entry name" value="TENA_THI-4"/>
    <property type="match status" value="1"/>
</dbReference>
<name>A0A6N3FF19_STASI</name>
<dbReference type="Gene3D" id="1.20.910.10">
    <property type="entry name" value="Heme oxygenase-like"/>
    <property type="match status" value="1"/>
</dbReference>
<keyword evidence="10 13" id="KW-0378">Hydrolase</keyword>
<feature type="domain" description="Thiaminase-2/PQQC" evidence="12">
    <location>
        <begin position="10"/>
        <end position="217"/>
    </location>
</feature>
<protein>
    <recommendedName>
        <fullName evidence="6 10">Aminopyrimidine aminohydrolase</fullName>
        <ecNumber evidence="5 10">3.5.99.2</ecNumber>
    </recommendedName>
</protein>
<evidence type="ECO:0000256" key="2">
    <source>
        <dbReference type="ARBA" id="ARBA00004948"/>
    </source>
</evidence>
<feature type="coiled-coil region" evidence="11">
    <location>
        <begin position="164"/>
        <end position="195"/>
    </location>
</feature>
<dbReference type="GO" id="GO:0009228">
    <property type="term" value="P:thiamine biosynthetic process"/>
    <property type="evidence" value="ECO:0007669"/>
    <property type="project" value="UniProtKB-KW"/>
</dbReference>
<comment type="catalytic activity">
    <reaction evidence="1 10">
        <text>4-amino-5-aminomethyl-2-methylpyrimidine + H2O = 4-amino-5-hydroxymethyl-2-methylpyrimidine + NH4(+)</text>
        <dbReference type="Rhea" id="RHEA:31799"/>
        <dbReference type="ChEBI" id="CHEBI:15377"/>
        <dbReference type="ChEBI" id="CHEBI:16892"/>
        <dbReference type="ChEBI" id="CHEBI:28938"/>
        <dbReference type="ChEBI" id="CHEBI:63416"/>
        <dbReference type="EC" id="3.5.99.2"/>
    </reaction>
</comment>
<dbReference type="PANTHER" id="PTHR43198">
    <property type="entry name" value="BIFUNCTIONAL TH2 PROTEIN"/>
    <property type="match status" value="1"/>
</dbReference>
<evidence type="ECO:0000256" key="11">
    <source>
        <dbReference type="SAM" id="Coils"/>
    </source>
</evidence>
<dbReference type="UniPathway" id="UPA00060"/>
<comment type="similarity">
    <text evidence="3 10">Belongs to the TenA family.</text>
</comment>
<dbReference type="SUPFAM" id="SSF48613">
    <property type="entry name" value="Heme oxygenase-like"/>
    <property type="match status" value="1"/>
</dbReference>
<dbReference type="AlphaFoldDB" id="A0A6N3FF19"/>
<dbReference type="NCBIfam" id="TIGR04306">
    <property type="entry name" value="salvage_TenA"/>
    <property type="match status" value="1"/>
</dbReference>
<organism evidence="13">
    <name type="scientific">Staphylococcus simulans</name>
    <dbReference type="NCBI Taxonomy" id="1286"/>
    <lineage>
        <taxon>Bacteria</taxon>
        <taxon>Bacillati</taxon>
        <taxon>Bacillota</taxon>
        <taxon>Bacilli</taxon>
        <taxon>Bacillales</taxon>
        <taxon>Staphylococcaceae</taxon>
        <taxon>Staphylococcus</taxon>
    </lineage>
</organism>
<evidence type="ECO:0000256" key="3">
    <source>
        <dbReference type="ARBA" id="ARBA00010264"/>
    </source>
</evidence>
<dbReference type="InterPro" id="IPR004305">
    <property type="entry name" value="Thiaminase-2/PQQC"/>
</dbReference>
<evidence type="ECO:0000259" key="12">
    <source>
        <dbReference type="Pfam" id="PF03070"/>
    </source>
</evidence>